<evidence type="ECO:0000256" key="6">
    <source>
        <dbReference type="ARBA" id="ARBA00022763"/>
    </source>
</evidence>
<evidence type="ECO:0000256" key="3">
    <source>
        <dbReference type="ARBA" id="ARBA00013308"/>
    </source>
</evidence>
<dbReference type="GO" id="GO:0003910">
    <property type="term" value="F:DNA ligase (ATP) activity"/>
    <property type="evidence" value="ECO:0007669"/>
    <property type="project" value="InterPro"/>
</dbReference>
<dbReference type="Gene3D" id="3.30.1490.70">
    <property type="match status" value="1"/>
</dbReference>
<protein>
    <recommendedName>
        <fullName evidence="3">DNA ligase</fullName>
    </recommendedName>
    <alternativeName>
        <fullName evidence="9">Polydeoxyribonucleotide synthase [ATP]</fullName>
    </alternativeName>
</protein>
<evidence type="ECO:0000256" key="8">
    <source>
        <dbReference type="ARBA" id="ARBA00023204"/>
    </source>
</evidence>
<dbReference type="EMBL" id="LN610573">
    <property type="protein sequence ID" value="CEF89150.1"/>
    <property type="molecule type" value="Genomic_DNA"/>
</dbReference>
<dbReference type="InterPro" id="IPR050326">
    <property type="entry name" value="NAD_dep_DNA_ligaseB"/>
</dbReference>
<keyword evidence="8" id="KW-0234">DNA repair</keyword>
<dbReference type="InterPro" id="IPR016059">
    <property type="entry name" value="DNA_ligase_ATP-dep_CS"/>
</dbReference>
<keyword evidence="6" id="KW-0227">DNA damage</keyword>
<dbReference type="InterPro" id="IPR012340">
    <property type="entry name" value="NA-bd_OB-fold"/>
</dbReference>
<reference evidence="13" key="1">
    <citation type="journal article" date="2015" name="PLoS ONE">
        <title>Investigation of a Large Collection of Pseudomonas aeruginosa Bacteriophages Collected from a Single Environmental Source in Abidjan, Cote d'Ivoire.</title>
        <authorList>
            <person name="Essoh C."/>
            <person name="Latino L."/>
            <person name="Midoux C."/>
            <person name="Blouin Y."/>
            <person name="Loukou G."/>
            <person name="Nguetta S.P."/>
            <person name="Lathro S."/>
            <person name="Cablanmian A."/>
            <person name="Kouassi A.K."/>
            <person name="Vergnaud G."/>
            <person name="Pourcel C."/>
        </authorList>
    </citation>
    <scope>NUCLEOTIDE SEQUENCE [LARGE SCALE GENOMIC DNA]</scope>
</reference>
<dbReference type="PROSITE" id="PS50160">
    <property type="entry name" value="DNA_LIGASE_A3"/>
    <property type="match status" value="1"/>
</dbReference>
<dbReference type="PROSITE" id="PS00333">
    <property type="entry name" value="DNA_LIGASE_A2"/>
    <property type="match status" value="1"/>
</dbReference>
<evidence type="ECO:0000256" key="1">
    <source>
        <dbReference type="ARBA" id="ARBA00004328"/>
    </source>
</evidence>
<dbReference type="Gene3D" id="3.30.470.30">
    <property type="entry name" value="DNA ligase/mRNA capping enzyme"/>
    <property type="match status" value="1"/>
</dbReference>
<dbReference type="RefSeq" id="YP_009124441.1">
    <property type="nucleotide sequence ID" value="NC_026587.1"/>
</dbReference>
<dbReference type="Proteomes" id="UP000030230">
    <property type="component" value="Segment"/>
</dbReference>
<dbReference type="KEGG" id="vg:23679356"/>
<dbReference type="GO" id="GO:0044423">
    <property type="term" value="C:virion component"/>
    <property type="evidence" value="ECO:0007669"/>
    <property type="project" value="UniProtKB-KW"/>
</dbReference>
<dbReference type="GO" id="GO:0006260">
    <property type="term" value="P:DNA replication"/>
    <property type="evidence" value="ECO:0007669"/>
    <property type="project" value="UniProtKB-KW"/>
</dbReference>
<feature type="domain" description="ATP-dependent DNA ligase family profile" evidence="11">
    <location>
        <begin position="229"/>
        <end position="335"/>
    </location>
</feature>
<proteinExistence type="inferred from homology"/>
<name>A0A0A1IVB1_9CAUD</name>
<organism evidence="12 13">
    <name type="scientific">Pseudomonas phage vB_PaeM_PAO1_Ab03</name>
    <dbReference type="NCBI Taxonomy" id="1548901"/>
    <lineage>
        <taxon>Viruses</taxon>
        <taxon>Duplodnaviria</taxon>
        <taxon>Heunggongvirae</taxon>
        <taxon>Uroviricota</taxon>
        <taxon>Caudoviricetes</taxon>
        <taxon>Vandenendeviridae</taxon>
        <taxon>Nankokuvirus</taxon>
        <taxon>Nankokuvirus Ab03</taxon>
    </lineage>
</organism>
<keyword evidence="7" id="KW-0946">Virion</keyword>
<evidence type="ECO:0000256" key="5">
    <source>
        <dbReference type="ARBA" id="ARBA00022705"/>
    </source>
</evidence>
<dbReference type="PANTHER" id="PTHR47810:SF5">
    <property type="entry name" value="LIGASE, PUTATIVE-RELATED"/>
    <property type="match status" value="1"/>
</dbReference>
<sequence length="423" mass="48273">MQKVTMYQKDKGGNFKQWSCWSEGDKVFVEHGKEGGKLTVKVTTSKPKNVGRANETTGEQQAHLEATSKVEKQFKAGYREDKSDLDNVPILPMLAEDYLKRAKSITFPAIYSPKMDGVRCLALRHEDGRVELRSRGGEQYILPHVAEALAQIMKIGDIFDGEIYLHRESLEDIQSAVKRTDTLKEVEKAEKKLMKYADDEFSDDSERQEAQDALDLAIHIAALRPALQYHIFDVVNCKELGVTAETQFSWRLDALRRIVYSADLMGNPTLFAVDQEVIFFREDVDKYHDKVVMEGYEGIMLRNMTGLYEASQRSSDLQKYKKFLDEEFKVVDVVEGKDGNAVLRVFCPKVEEKADGRGQYASGIFDTTFGDHAARRDQLANPEKYIGRHLKVKYQGRFKKTLVPQFPVGLCWREMDENGNPVD</sequence>
<dbReference type="GeneID" id="23679356"/>
<evidence type="ECO:0000256" key="4">
    <source>
        <dbReference type="ARBA" id="ARBA00022598"/>
    </source>
</evidence>
<evidence type="ECO:0000256" key="7">
    <source>
        <dbReference type="ARBA" id="ARBA00022844"/>
    </source>
</evidence>
<comment type="subcellular location">
    <subcellularLocation>
        <location evidence="1">Virion</location>
    </subcellularLocation>
</comment>
<dbReference type="SUPFAM" id="SSF50249">
    <property type="entry name" value="Nucleic acid-binding proteins"/>
    <property type="match status" value="1"/>
</dbReference>
<dbReference type="Pfam" id="PF01068">
    <property type="entry name" value="DNA_ligase_A_M"/>
    <property type="match status" value="1"/>
</dbReference>
<dbReference type="PANTHER" id="PTHR47810">
    <property type="entry name" value="DNA LIGASE"/>
    <property type="match status" value="1"/>
</dbReference>
<evidence type="ECO:0000256" key="9">
    <source>
        <dbReference type="ARBA" id="ARBA00032896"/>
    </source>
</evidence>
<dbReference type="GO" id="GO:0005524">
    <property type="term" value="F:ATP binding"/>
    <property type="evidence" value="ECO:0007669"/>
    <property type="project" value="InterPro"/>
</dbReference>
<dbReference type="SUPFAM" id="SSF56091">
    <property type="entry name" value="DNA ligase/mRNA capping enzyme, catalytic domain"/>
    <property type="match status" value="1"/>
</dbReference>
<dbReference type="GO" id="GO:0006281">
    <property type="term" value="P:DNA repair"/>
    <property type="evidence" value="ECO:0007669"/>
    <property type="project" value="UniProtKB-KW"/>
</dbReference>
<evidence type="ECO:0000256" key="10">
    <source>
        <dbReference type="ARBA" id="ARBA00046002"/>
    </source>
</evidence>
<evidence type="ECO:0000313" key="13">
    <source>
        <dbReference type="Proteomes" id="UP000030230"/>
    </source>
</evidence>
<evidence type="ECO:0000259" key="11">
    <source>
        <dbReference type="PROSITE" id="PS50160"/>
    </source>
</evidence>
<dbReference type="InterPro" id="IPR012310">
    <property type="entry name" value="DNA_ligase_ATP-dep_cent"/>
</dbReference>
<keyword evidence="5" id="KW-0235">DNA replication</keyword>
<comment type="similarity">
    <text evidence="2">Belongs to the ATP-dependent DNA ligase family.</text>
</comment>
<keyword evidence="13" id="KW-1185">Reference proteome</keyword>
<dbReference type="Gene3D" id="2.40.50.140">
    <property type="entry name" value="Nucleic acid-binding proteins"/>
    <property type="match status" value="1"/>
</dbReference>
<dbReference type="OrthoDB" id="7380at10239"/>
<gene>
    <name evidence="12" type="primary">ORF45</name>
</gene>
<evidence type="ECO:0000256" key="2">
    <source>
        <dbReference type="ARBA" id="ARBA00007572"/>
    </source>
</evidence>
<keyword evidence="4 12" id="KW-0436">Ligase</keyword>
<accession>A0A0A1IVB1</accession>
<dbReference type="GO" id="GO:0006310">
    <property type="term" value="P:DNA recombination"/>
    <property type="evidence" value="ECO:0007669"/>
    <property type="project" value="InterPro"/>
</dbReference>
<evidence type="ECO:0000313" key="12">
    <source>
        <dbReference type="EMBL" id="CEF89150.1"/>
    </source>
</evidence>
<comment type="function">
    <text evidence="10">Very low-fidelity DNA ligase that seals nicks in double-stranded DNA during DNA repair. Together with the viral repair DNA polymerase X, fills the single nucleotide gaps generated by the AP endonuclease. It is not essential for viral replication and recombination. Displays a very low adenylation activity towards DNA with 3'-dideoxy- or 3'-amino-terminated nicks compared to regular nick DNA.</text>
</comment>